<keyword evidence="6" id="KW-1185">Reference proteome</keyword>
<proteinExistence type="inferred from homology"/>
<organism evidence="5 6">
    <name type="scientific">Fusarium tricinctum</name>
    <dbReference type="NCBI Taxonomy" id="61284"/>
    <lineage>
        <taxon>Eukaryota</taxon>
        <taxon>Fungi</taxon>
        <taxon>Dikarya</taxon>
        <taxon>Ascomycota</taxon>
        <taxon>Pezizomycotina</taxon>
        <taxon>Sordariomycetes</taxon>
        <taxon>Hypocreomycetidae</taxon>
        <taxon>Hypocreales</taxon>
        <taxon>Nectriaceae</taxon>
        <taxon>Fusarium</taxon>
        <taxon>Fusarium tricinctum species complex</taxon>
    </lineage>
</organism>
<dbReference type="InterPro" id="IPR001509">
    <property type="entry name" value="Epimerase_deHydtase"/>
</dbReference>
<evidence type="ECO:0000256" key="3">
    <source>
        <dbReference type="SAM" id="MobiDB-lite"/>
    </source>
</evidence>
<dbReference type="EMBL" id="JAGPXF010000003">
    <property type="protein sequence ID" value="KAH7251153.1"/>
    <property type="molecule type" value="Genomic_DNA"/>
</dbReference>
<dbReference type="InterPro" id="IPR036291">
    <property type="entry name" value="NAD(P)-bd_dom_sf"/>
</dbReference>
<dbReference type="PANTHER" id="PTHR10366">
    <property type="entry name" value="NAD DEPENDENT EPIMERASE/DEHYDRATASE"/>
    <property type="match status" value="1"/>
</dbReference>
<evidence type="ECO:0000259" key="4">
    <source>
        <dbReference type="Pfam" id="PF01370"/>
    </source>
</evidence>
<dbReference type="Pfam" id="PF01370">
    <property type="entry name" value="Epimerase"/>
    <property type="match status" value="1"/>
</dbReference>
<dbReference type="Gene3D" id="3.40.50.720">
    <property type="entry name" value="NAD(P)-binding Rossmann-like Domain"/>
    <property type="match status" value="1"/>
</dbReference>
<dbReference type="PANTHER" id="PTHR10366:SF564">
    <property type="entry name" value="STEROL-4-ALPHA-CARBOXYLATE 3-DEHYDROGENASE, DECARBOXYLATING"/>
    <property type="match status" value="1"/>
</dbReference>
<feature type="domain" description="NAD-dependent epimerase/dehydratase" evidence="4">
    <location>
        <begin position="7"/>
        <end position="254"/>
    </location>
</feature>
<name>A0A8K0S053_9HYPO</name>
<keyword evidence="1" id="KW-0560">Oxidoreductase</keyword>
<evidence type="ECO:0000313" key="5">
    <source>
        <dbReference type="EMBL" id="KAH7251153.1"/>
    </source>
</evidence>
<reference evidence="5" key="1">
    <citation type="journal article" date="2021" name="Nat. Commun.">
        <title>Genetic determinants of endophytism in the Arabidopsis root mycobiome.</title>
        <authorList>
            <person name="Mesny F."/>
            <person name="Miyauchi S."/>
            <person name="Thiergart T."/>
            <person name="Pickel B."/>
            <person name="Atanasova L."/>
            <person name="Karlsson M."/>
            <person name="Huettel B."/>
            <person name="Barry K.W."/>
            <person name="Haridas S."/>
            <person name="Chen C."/>
            <person name="Bauer D."/>
            <person name="Andreopoulos W."/>
            <person name="Pangilinan J."/>
            <person name="LaButti K."/>
            <person name="Riley R."/>
            <person name="Lipzen A."/>
            <person name="Clum A."/>
            <person name="Drula E."/>
            <person name="Henrissat B."/>
            <person name="Kohler A."/>
            <person name="Grigoriev I.V."/>
            <person name="Martin F.M."/>
            <person name="Hacquard S."/>
        </authorList>
    </citation>
    <scope>NUCLEOTIDE SEQUENCE</scope>
    <source>
        <strain evidence="5">MPI-SDFR-AT-0068</strain>
    </source>
</reference>
<dbReference type="SUPFAM" id="SSF51735">
    <property type="entry name" value="NAD(P)-binding Rossmann-fold domains"/>
    <property type="match status" value="1"/>
</dbReference>
<protein>
    <recommendedName>
        <fullName evidence="4">NAD-dependent epimerase/dehydratase domain-containing protein</fullName>
    </recommendedName>
</protein>
<dbReference type="OrthoDB" id="2735536at2759"/>
<sequence>MSQQLLVITGVSGHVGFRVLVEALSRGYKVRAVIRNASQSEQIKATDSVKPYLAQVEFTVVPDLLVPGAFHGILDGADGVVHVASPLPSGSDNFKRDLIDPAVNATVNILKAAKEVSTIKRVIITSSIASLLTWDYIISSDSTKVFTVRDTYTPTNLEGPFANAMDAYGVSKAAAFAATERFIEEEKPSFEVINILPSTVIGKNELNRKPEEVGKGTNGIILGVLLNNKSETPTLGVSVHVNDVARAHIDALNPVIQGNHNYLCSSGGVEGTTWDDAKDIVRQHLPKAVADGIFPLEGRQPSRPIRLDSSETEEAFGWKFASFGEQKEMQKQYSRETTSVKDDELANRRERGRRAQREFRQRQIDTINELQASKAAMQAAIASIARAATQLDSAEMTAAVQDACRVAGLETSSKESDLPCQGCATCSENNEHPVQKSSEMAGATTTPWAQEPVATITQSQSPPILRRAPNTSGFGVEESHYRSGRVSPTLGYGAWFGPQTSISIEYPPMDIIPYLQDGSSLATTIFWTSLSWGFQILGAALGGNVDAVAMTQKIFGSIMPISPGRDVLNGIHARLTYHKTGTIDRNHPGNKPEQAPGMLAAMARSCEDNGTPLETFLTPIDLENLLRSKLGPAYDVIDRSVRGFGSSEEIAHLRGLVQTMIMSSICLGDGPRWSAEKAENAFEYWIRGDGIYMSC</sequence>
<accession>A0A8K0S053</accession>
<evidence type="ECO:0000256" key="1">
    <source>
        <dbReference type="ARBA" id="ARBA00023002"/>
    </source>
</evidence>
<dbReference type="Proteomes" id="UP000813427">
    <property type="component" value="Unassembled WGS sequence"/>
</dbReference>
<dbReference type="GO" id="GO:0016616">
    <property type="term" value="F:oxidoreductase activity, acting on the CH-OH group of donors, NAD or NADP as acceptor"/>
    <property type="evidence" value="ECO:0007669"/>
    <property type="project" value="TreeGrafter"/>
</dbReference>
<dbReference type="AlphaFoldDB" id="A0A8K0S053"/>
<dbReference type="InterPro" id="IPR050425">
    <property type="entry name" value="NAD(P)_dehydrat-like"/>
</dbReference>
<comment type="caution">
    <text evidence="5">The sequence shown here is derived from an EMBL/GenBank/DDBJ whole genome shotgun (WGS) entry which is preliminary data.</text>
</comment>
<evidence type="ECO:0000313" key="6">
    <source>
        <dbReference type="Proteomes" id="UP000813427"/>
    </source>
</evidence>
<gene>
    <name evidence="5" type="ORF">BKA59DRAFT_543033</name>
</gene>
<comment type="similarity">
    <text evidence="2">Belongs to the NAD(P)-dependent epimerase/dehydratase family. Dihydroflavonol-4-reductase subfamily.</text>
</comment>
<feature type="region of interest" description="Disordered" evidence="3">
    <location>
        <begin position="331"/>
        <end position="357"/>
    </location>
</feature>
<evidence type="ECO:0000256" key="2">
    <source>
        <dbReference type="ARBA" id="ARBA00023445"/>
    </source>
</evidence>